<reference evidence="12 13" key="1">
    <citation type="submission" date="2018-08" db="EMBL/GenBank/DDBJ databases">
        <title>Recombination of ecologically and evolutionarily significant loci maintains genetic cohesion in the Pseudomonas syringae species complex.</title>
        <authorList>
            <person name="Dillon M."/>
            <person name="Thakur S."/>
            <person name="Almeida R.N.D."/>
            <person name="Weir B.S."/>
            <person name="Guttman D.S."/>
        </authorList>
    </citation>
    <scope>NUCLEOTIDE SEQUENCE [LARGE SCALE GENOMIC DNA]</scope>
    <source>
        <strain evidence="12 13">ICMP 3353</strain>
    </source>
</reference>
<dbReference type="InterPro" id="IPR017871">
    <property type="entry name" value="ABC_transporter-like_CS"/>
</dbReference>
<dbReference type="InterPro" id="IPR003593">
    <property type="entry name" value="AAA+_ATPase"/>
</dbReference>
<dbReference type="GO" id="GO:0005315">
    <property type="term" value="F:phosphate transmembrane transporter activity"/>
    <property type="evidence" value="ECO:0007669"/>
    <property type="project" value="InterPro"/>
</dbReference>
<evidence type="ECO:0000256" key="9">
    <source>
        <dbReference type="ARBA" id="ARBA00023136"/>
    </source>
</evidence>
<evidence type="ECO:0000256" key="1">
    <source>
        <dbReference type="ARBA" id="ARBA00004417"/>
    </source>
</evidence>
<keyword evidence="7 12" id="KW-0067">ATP-binding</keyword>
<comment type="function">
    <text evidence="10">Part of the ABC transporter complex PstSACB involved in phosphate import. Responsible for energy coupling to the transport system.</text>
</comment>
<dbReference type="SMART" id="SM00382">
    <property type="entry name" value="AAA"/>
    <property type="match status" value="1"/>
</dbReference>
<evidence type="ECO:0000256" key="6">
    <source>
        <dbReference type="ARBA" id="ARBA00022741"/>
    </source>
</evidence>
<dbReference type="InterPro" id="IPR005670">
    <property type="entry name" value="PstB-like"/>
</dbReference>
<evidence type="ECO:0000256" key="10">
    <source>
        <dbReference type="ARBA" id="ARBA00054713"/>
    </source>
</evidence>
<evidence type="ECO:0000256" key="7">
    <source>
        <dbReference type="ARBA" id="ARBA00022840"/>
    </source>
</evidence>
<dbReference type="PROSITE" id="PS50893">
    <property type="entry name" value="ABC_TRANSPORTER_2"/>
    <property type="match status" value="1"/>
</dbReference>
<dbReference type="Proteomes" id="UP000277236">
    <property type="component" value="Unassembled WGS sequence"/>
</dbReference>
<comment type="caution">
    <text evidence="12">The sequence shown here is derived from an EMBL/GenBank/DDBJ whole genome shotgun (WGS) entry which is preliminary data.</text>
</comment>
<keyword evidence="4" id="KW-0997">Cell inner membrane</keyword>
<protein>
    <submittedName>
        <fullName evidence="12">Phosphate import ATP-binding protein PstB</fullName>
    </submittedName>
</protein>
<dbReference type="FunFam" id="3.40.50.300:FF:000132">
    <property type="entry name" value="Phosphate import ATP-binding protein PstB"/>
    <property type="match status" value="1"/>
</dbReference>
<dbReference type="EMBL" id="RBRE01000033">
    <property type="protein sequence ID" value="RMQ48100.1"/>
    <property type="molecule type" value="Genomic_DNA"/>
</dbReference>
<dbReference type="Pfam" id="PF00005">
    <property type="entry name" value="ABC_tran"/>
    <property type="match status" value="1"/>
</dbReference>
<evidence type="ECO:0000256" key="4">
    <source>
        <dbReference type="ARBA" id="ARBA00022519"/>
    </source>
</evidence>
<dbReference type="InterPro" id="IPR027417">
    <property type="entry name" value="P-loop_NTPase"/>
</dbReference>
<evidence type="ECO:0000256" key="5">
    <source>
        <dbReference type="ARBA" id="ARBA00022592"/>
    </source>
</evidence>
<keyword evidence="6" id="KW-0547">Nucleotide-binding</keyword>
<dbReference type="OrthoDB" id="9802264at2"/>
<feature type="domain" description="ABC transporter" evidence="11">
    <location>
        <begin position="31"/>
        <end position="272"/>
    </location>
</feature>
<evidence type="ECO:0000256" key="8">
    <source>
        <dbReference type="ARBA" id="ARBA00022967"/>
    </source>
</evidence>
<dbReference type="CDD" id="cd03260">
    <property type="entry name" value="ABC_PstB_phosphate_transporter"/>
    <property type="match status" value="1"/>
</dbReference>
<dbReference type="Gene3D" id="3.40.50.300">
    <property type="entry name" value="P-loop containing nucleotide triphosphate hydrolases"/>
    <property type="match status" value="1"/>
</dbReference>
<organism evidence="12 13">
    <name type="scientific">Pseudomonas cichorii</name>
    <dbReference type="NCBI Taxonomy" id="36746"/>
    <lineage>
        <taxon>Bacteria</taxon>
        <taxon>Pseudomonadati</taxon>
        <taxon>Pseudomonadota</taxon>
        <taxon>Gammaproteobacteria</taxon>
        <taxon>Pseudomonadales</taxon>
        <taxon>Pseudomonadaceae</taxon>
        <taxon>Pseudomonas</taxon>
    </lineage>
</organism>
<sequence length="277" mass="30842">MQHEGSTHGVNLSALGRNKSGLHLADETVAIEVPGLNLFYGDKQALFDVSLNIPKQKVTSFIGPSGCGKSTLLRTFNRMNDLVDGCRVEGAINLYGHNIYSKGEEVAELRRRVGMVFQKPNPFPKTIYENVVYGLRIQGINKKRVLDEAVEWALKGAALWDEVKDRLHESALGLSGGQQQRLVIARTIAVEPEVLLLDEPCSALDPISTLKVEELIYELKSKYTIVIVTHNMQQAARVSDYTAFMHMGKLVEFGDTDTLFTNPTKKQTEDYITGRYG</sequence>
<dbReference type="GO" id="GO:0035435">
    <property type="term" value="P:phosphate ion transmembrane transport"/>
    <property type="evidence" value="ECO:0007669"/>
    <property type="project" value="InterPro"/>
</dbReference>
<dbReference type="AlphaFoldDB" id="A0A3M4M3D0"/>
<comment type="subcellular location">
    <subcellularLocation>
        <location evidence="1">Cell inner membrane</location>
        <topology evidence="1">Peripheral membrane protein</topology>
    </subcellularLocation>
</comment>
<keyword evidence="9" id="KW-0472">Membrane</keyword>
<keyword evidence="2" id="KW-0813">Transport</keyword>
<proteinExistence type="predicted"/>
<evidence type="ECO:0000256" key="2">
    <source>
        <dbReference type="ARBA" id="ARBA00022448"/>
    </source>
</evidence>
<gene>
    <name evidence="12" type="ORF">ALQ04_02688</name>
</gene>
<evidence type="ECO:0000259" key="11">
    <source>
        <dbReference type="PROSITE" id="PS50893"/>
    </source>
</evidence>
<dbReference type="PANTHER" id="PTHR43423:SF12">
    <property type="entry name" value="IRON EXPORT ATP-BINDING PROTEIN FETA-RELATED"/>
    <property type="match status" value="1"/>
</dbReference>
<evidence type="ECO:0000313" key="12">
    <source>
        <dbReference type="EMBL" id="RMQ48100.1"/>
    </source>
</evidence>
<dbReference type="GO" id="GO:0005886">
    <property type="term" value="C:plasma membrane"/>
    <property type="evidence" value="ECO:0007669"/>
    <property type="project" value="UniProtKB-SubCell"/>
</dbReference>
<dbReference type="GO" id="GO:0016887">
    <property type="term" value="F:ATP hydrolysis activity"/>
    <property type="evidence" value="ECO:0007669"/>
    <property type="project" value="InterPro"/>
</dbReference>
<dbReference type="PANTHER" id="PTHR43423">
    <property type="entry name" value="ABC TRANSPORTER I FAMILY MEMBER 17"/>
    <property type="match status" value="1"/>
</dbReference>
<keyword evidence="5" id="KW-0592">Phosphate transport</keyword>
<dbReference type="RefSeq" id="WP_122315109.1">
    <property type="nucleotide sequence ID" value="NZ_RBRE01000033.1"/>
</dbReference>
<dbReference type="InterPro" id="IPR003439">
    <property type="entry name" value="ABC_transporter-like_ATP-bd"/>
</dbReference>
<dbReference type="SUPFAM" id="SSF52540">
    <property type="entry name" value="P-loop containing nucleoside triphosphate hydrolases"/>
    <property type="match status" value="1"/>
</dbReference>
<accession>A0A3M4M3D0</accession>
<keyword evidence="8" id="KW-1278">Translocase</keyword>
<dbReference type="PROSITE" id="PS00211">
    <property type="entry name" value="ABC_TRANSPORTER_1"/>
    <property type="match status" value="1"/>
</dbReference>
<name>A0A3M4M3D0_PSECI</name>
<dbReference type="NCBIfam" id="TIGR00972">
    <property type="entry name" value="3a0107s01c2"/>
    <property type="match status" value="1"/>
</dbReference>
<evidence type="ECO:0000256" key="3">
    <source>
        <dbReference type="ARBA" id="ARBA00022475"/>
    </source>
</evidence>
<evidence type="ECO:0000313" key="13">
    <source>
        <dbReference type="Proteomes" id="UP000277236"/>
    </source>
</evidence>
<dbReference type="GO" id="GO:0005524">
    <property type="term" value="F:ATP binding"/>
    <property type="evidence" value="ECO:0007669"/>
    <property type="project" value="UniProtKB-KW"/>
</dbReference>
<keyword evidence="3" id="KW-1003">Cell membrane</keyword>